<dbReference type="RefSeq" id="XP_003686868.1">
    <property type="nucleotide sequence ID" value="XM_003686820.1"/>
</dbReference>
<dbReference type="GO" id="GO:0003735">
    <property type="term" value="F:structural constituent of ribosome"/>
    <property type="evidence" value="ECO:0007669"/>
    <property type="project" value="EnsemblFungi"/>
</dbReference>
<dbReference type="HOGENOM" id="CLU_132729_0_0_1"/>
<evidence type="ECO:0000256" key="1">
    <source>
        <dbReference type="ARBA" id="ARBA00004173"/>
    </source>
</evidence>
<keyword evidence="4" id="KW-0496">Mitochondrion</keyword>
<evidence type="ECO:0000256" key="4">
    <source>
        <dbReference type="ARBA" id="ARBA00023128"/>
    </source>
</evidence>
<evidence type="ECO:0000256" key="5">
    <source>
        <dbReference type="ARBA" id="ARBA00023274"/>
    </source>
</evidence>
<dbReference type="EMBL" id="HE612863">
    <property type="protein sequence ID" value="CCE64434.1"/>
    <property type="molecule type" value="Genomic_DNA"/>
</dbReference>
<name>G8BWI3_TETPH</name>
<protein>
    <recommendedName>
        <fullName evidence="6">Large ribosomal subunit protein mL49</fullName>
    </recommendedName>
</protein>
<dbReference type="GO" id="GO:0005762">
    <property type="term" value="C:mitochondrial large ribosomal subunit"/>
    <property type="evidence" value="ECO:0007669"/>
    <property type="project" value="EnsemblFungi"/>
</dbReference>
<gene>
    <name evidence="7" type="primary">TPHA0H02300</name>
    <name evidence="7" type="ordered locus">TPHA_0H02300</name>
</gene>
<evidence type="ECO:0000313" key="7">
    <source>
        <dbReference type="EMBL" id="CCE64434.1"/>
    </source>
</evidence>
<dbReference type="AlphaFoldDB" id="G8BWI3"/>
<dbReference type="GeneID" id="11533735"/>
<keyword evidence="5" id="KW-0687">Ribonucleoprotein</keyword>
<keyword evidence="3" id="KW-0689">Ribosomal protein</keyword>
<dbReference type="OMA" id="TVETHSH"/>
<dbReference type="OrthoDB" id="19439at2759"/>
<dbReference type="Gene3D" id="3.30.780.10">
    <property type="entry name" value="SUI1-like domain"/>
    <property type="match status" value="1"/>
</dbReference>
<dbReference type="InterPro" id="IPR007740">
    <property type="entry name" value="Ribosomal_mL49"/>
</dbReference>
<dbReference type="Pfam" id="PF05046">
    <property type="entry name" value="Img2"/>
    <property type="match status" value="1"/>
</dbReference>
<accession>G8BWI3</accession>
<organism evidence="7 8">
    <name type="scientific">Tetrapisispora phaffii (strain ATCC 24235 / CBS 4417 / NBRC 1672 / NRRL Y-8282 / UCD 70-5)</name>
    <name type="common">Yeast</name>
    <name type="synonym">Fabospora phaffii</name>
    <dbReference type="NCBI Taxonomy" id="1071381"/>
    <lineage>
        <taxon>Eukaryota</taxon>
        <taxon>Fungi</taxon>
        <taxon>Dikarya</taxon>
        <taxon>Ascomycota</taxon>
        <taxon>Saccharomycotina</taxon>
        <taxon>Saccharomycetes</taxon>
        <taxon>Saccharomycetales</taxon>
        <taxon>Saccharomycetaceae</taxon>
        <taxon>Tetrapisispora</taxon>
    </lineage>
</organism>
<dbReference type="STRING" id="1071381.G8BWI3"/>
<dbReference type="GO" id="GO:0006412">
    <property type="term" value="P:translation"/>
    <property type="evidence" value="ECO:0007669"/>
    <property type="project" value="InterPro"/>
</dbReference>
<evidence type="ECO:0000256" key="6">
    <source>
        <dbReference type="ARBA" id="ARBA00035191"/>
    </source>
</evidence>
<proteinExistence type="inferred from homology"/>
<evidence type="ECO:0000256" key="3">
    <source>
        <dbReference type="ARBA" id="ARBA00022980"/>
    </source>
</evidence>
<dbReference type="PANTHER" id="PTHR13477">
    <property type="entry name" value="MITOCHONDRIAL 39S RIBOSOMAL PROTEIN L49"/>
    <property type="match status" value="1"/>
</dbReference>
<evidence type="ECO:0000256" key="2">
    <source>
        <dbReference type="ARBA" id="ARBA00005677"/>
    </source>
</evidence>
<dbReference type="PANTHER" id="PTHR13477:SF0">
    <property type="entry name" value="LARGE RIBOSOMAL SUBUNIT PROTEIN ML49"/>
    <property type="match status" value="1"/>
</dbReference>
<dbReference type="eggNOG" id="KOG4034">
    <property type="taxonomic scope" value="Eukaryota"/>
</dbReference>
<reference evidence="7 8" key="1">
    <citation type="journal article" date="2011" name="Proc. Natl. Acad. Sci. U.S.A.">
        <title>Evolutionary erosion of yeast sex chromosomes by mating-type switching accidents.</title>
        <authorList>
            <person name="Gordon J.L."/>
            <person name="Armisen D."/>
            <person name="Proux-Wera E."/>
            <person name="Oheigeartaigh S.S."/>
            <person name="Byrne K.P."/>
            <person name="Wolfe K.H."/>
        </authorList>
    </citation>
    <scope>NUCLEOTIDE SEQUENCE [LARGE SCALE GENOMIC DNA]</scope>
    <source>
        <strain evidence="8">ATCC 24235 / CBS 4417 / NBRC 1672 / NRRL Y-8282 / UCD 70-5</strain>
    </source>
</reference>
<dbReference type="Proteomes" id="UP000005666">
    <property type="component" value="Chromosome 8"/>
</dbReference>
<evidence type="ECO:0000313" key="8">
    <source>
        <dbReference type="Proteomes" id="UP000005666"/>
    </source>
</evidence>
<sequence>MSRIAVLKNVSAMHTPFLNASRLFSTTRYSLTDSNTVETHSHSHAPEQAPVESEQLQEVDEFMVFPDIRDILPTDLVGSKVFNSKQYFIERSATGNLPIYSEYKKAGHVAYTEIRKIHGNVLQFRKELQNAVPSIDPDSFSIRQQANKLIIKGNHTDLLKKLLSTKF</sequence>
<comment type="subcellular location">
    <subcellularLocation>
        <location evidence="1">Mitochondrion</location>
    </subcellularLocation>
</comment>
<keyword evidence="8" id="KW-1185">Reference proteome</keyword>
<dbReference type="KEGG" id="tpf:TPHA_0H02300"/>
<comment type="similarity">
    <text evidence="2">Belongs to the mitochondrion-specific ribosomal protein mL49 family.</text>
</comment>